<protein>
    <submittedName>
        <fullName evidence="1">Uncharacterized protein</fullName>
    </submittedName>
</protein>
<dbReference type="EMBL" id="GGEC01013001">
    <property type="protein sequence ID" value="MBW93484.1"/>
    <property type="molecule type" value="Transcribed_RNA"/>
</dbReference>
<reference evidence="1" key="1">
    <citation type="submission" date="2018-02" db="EMBL/GenBank/DDBJ databases">
        <title>Rhizophora mucronata_Transcriptome.</title>
        <authorList>
            <person name="Meera S.P."/>
            <person name="Sreeshan A."/>
            <person name="Augustine A."/>
        </authorList>
    </citation>
    <scope>NUCLEOTIDE SEQUENCE</scope>
    <source>
        <tissue evidence="1">Leaf</tissue>
    </source>
</reference>
<accession>A0A2P2JJ68</accession>
<sequence>MKASPWWKPRPDAQSWTSSSIETLMISRS</sequence>
<dbReference type="AlphaFoldDB" id="A0A2P2JJ68"/>
<evidence type="ECO:0000313" key="1">
    <source>
        <dbReference type="EMBL" id="MBW93484.1"/>
    </source>
</evidence>
<name>A0A2P2JJ68_RHIMU</name>
<organism evidence="1">
    <name type="scientific">Rhizophora mucronata</name>
    <name type="common">Asiatic mangrove</name>
    <dbReference type="NCBI Taxonomy" id="61149"/>
    <lineage>
        <taxon>Eukaryota</taxon>
        <taxon>Viridiplantae</taxon>
        <taxon>Streptophyta</taxon>
        <taxon>Embryophyta</taxon>
        <taxon>Tracheophyta</taxon>
        <taxon>Spermatophyta</taxon>
        <taxon>Magnoliopsida</taxon>
        <taxon>eudicotyledons</taxon>
        <taxon>Gunneridae</taxon>
        <taxon>Pentapetalae</taxon>
        <taxon>rosids</taxon>
        <taxon>fabids</taxon>
        <taxon>Malpighiales</taxon>
        <taxon>Rhizophoraceae</taxon>
        <taxon>Rhizophora</taxon>
    </lineage>
</organism>
<proteinExistence type="predicted"/>